<keyword evidence="2 3" id="KW-0186">Copper</keyword>
<keyword evidence="4" id="KW-1015">Disulfide bond</keyword>
<keyword evidence="5" id="KW-0812">Transmembrane</keyword>
<dbReference type="PANTHER" id="PTHR12151:SF25">
    <property type="entry name" value="LINALOOL DEHYDRATASE_ISOMERASE DOMAIN-CONTAINING PROTEIN"/>
    <property type="match status" value="1"/>
</dbReference>
<protein>
    <submittedName>
        <fullName evidence="7">Cytochrome c oxidase assembly protein</fullName>
    </submittedName>
</protein>
<dbReference type="SUPFAM" id="SSF52833">
    <property type="entry name" value="Thioredoxin-like"/>
    <property type="match status" value="1"/>
</dbReference>
<evidence type="ECO:0000313" key="8">
    <source>
        <dbReference type="Proteomes" id="UP000627715"/>
    </source>
</evidence>
<comment type="caution">
    <text evidence="7">The sequence shown here is derived from an EMBL/GenBank/DDBJ whole genome shotgun (WGS) entry which is preliminary data.</text>
</comment>
<dbReference type="InterPro" id="IPR036249">
    <property type="entry name" value="Thioredoxin-like_sf"/>
</dbReference>
<feature type="disulfide bond" description="Redox-active" evidence="4">
    <location>
        <begin position="87"/>
        <end position="91"/>
    </location>
</feature>
<evidence type="ECO:0000256" key="2">
    <source>
        <dbReference type="ARBA" id="ARBA00023008"/>
    </source>
</evidence>
<evidence type="ECO:0000256" key="3">
    <source>
        <dbReference type="PIRSR" id="PIRSR603782-1"/>
    </source>
</evidence>
<feature type="binding site" evidence="3">
    <location>
        <position position="183"/>
    </location>
    <ligand>
        <name>Cu cation</name>
        <dbReference type="ChEBI" id="CHEBI:23378"/>
    </ligand>
</feature>
<keyword evidence="8" id="KW-1185">Reference proteome</keyword>
<dbReference type="InterPro" id="IPR003782">
    <property type="entry name" value="SCO1/SenC"/>
</dbReference>
<feature type="domain" description="Thioredoxin" evidence="6">
    <location>
        <begin position="49"/>
        <end position="205"/>
    </location>
</feature>
<dbReference type="Proteomes" id="UP000627715">
    <property type="component" value="Unassembled WGS sequence"/>
</dbReference>
<evidence type="ECO:0000256" key="1">
    <source>
        <dbReference type="ARBA" id="ARBA00010996"/>
    </source>
</evidence>
<comment type="similarity">
    <text evidence="1">Belongs to the SCO1/2 family.</text>
</comment>
<keyword evidence="5" id="KW-0472">Membrane</keyword>
<dbReference type="Pfam" id="PF02630">
    <property type="entry name" value="SCO1-SenC"/>
    <property type="match status" value="1"/>
</dbReference>
<dbReference type="CDD" id="cd02968">
    <property type="entry name" value="SCO"/>
    <property type="match status" value="1"/>
</dbReference>
<feature type="transmembrane region" description="Helical" evidence="5">
    <location>
        <begin position="7"/>
        <end position="24"/>
    </location>
</feature>
<evidence type="ECO:0000259" key="6">
    <source>
        <dbReference type="PROSITE" id="PS51352"/>
    </source>
</evidence>
<evidence type="ECO:0000256" key="5">
    <source>
        <dbReference type="SAM" id="Phobius"/>
    </source>
</evidence>
<proteinExistence type="inferred from homology"/>
<evidence type="ECO:0000313" key="7">
    <source>
        <dbReference type="EMBL" id="GGG59292.1"/>
    </source>
</evidence>
<dbReference type="RefSeq" id="WP_068812335.1">
    <property type="nucleotide sequence ID" value="NZ_BMIY01000006.1"/>
</dbReference>
<dbReference type="PROSITE" id="PS51352">
    <property type="entry name" value="THIOREDOXIN_2"/>
    <property type="match status" value="1"/>
</dbReference>
<feature type="binding site" evidence="3">
    <location>
        <position position="91"/>
    </location>
    <ligand>
        <name>Cu cation</name>
        <dbReference type="ChEBI" id="CHEBI:23378"/>
    </ligand>
</feature>
<accession>A0A917GWD6</accession>
<dbReference type="InterPro" id="IPR013766">
    <property type="entry name" value="Thioredoxin_domain"/>
</dbReference>
<keyword evidence="3" id="KW-0479">Metal-binding</keyword>
<dbReference type="AlphaFoldDB" id="A0A917GWD6"/>
<dbReference type="OrthoDB" id="9790194at2"/>
<reference evidence="7" key="2">
    <citation type="submission" date="2020-09" db="EMBL/GenBank/DDBJ databases">
        <authorList>
            <person name="Sun Q."/>
            <person name="Zhou Y."/>
        </authorList>
    </citation>
    <scope>NUCLEOTIDE SEQUENCE</scope>
    <source>
        <strain evidence="7">CGMCC 1.15425</strain>
    </source>
</reference>
<sequence>MKKNIRITVIVCLVWVAIVLYLTFNRYADNNDAATVSPEELREIGAMVYDEPVPVSDFELVDHTGEAFNNGSFDGKWSMLFFGFTNCPDICPLTMHELTGFYQDLEQGPYQQDTQVVMISVDPFRDDQQQIAEFMAGYDDSFLGVNGDFDVISRLASELFVAHGIMPVPAPDGGTPKNFLVNHSGNILLIDPQGQYRGFLEPNIKRPNILEAYQLIRQGNS</sequence>
<dbReference type="GO" id="GO:0046872">
    <property type="term" value="F:metal ion binding"/>
    <property type="evidence" value="ECO:0007669"/>
    <property type="project" value="UniProtKB-KW"/>
</dbReference>
<reference evidence="7" key="1">
    <citation type="journal article" date="2014" name="Int. J. Syst. Evol. Microbiol.">
        <title>Complete genome sequence of Corynebacterium casei LMG S-19264T (=DSM 44701T), isolated from a smear-ripened cheese.</title>
        <authorList>
            <consortium name="US DOE Joint Genome Institute (JGI-PGF)"/>
            <person name="Walter F."/>
            <person name="Albersmeier A."/>
            <person name="Kalinowski J."/>
            <person name="Ruckert C."/>
        </authorList>
    </citation>
    <scope>NUCLEOTIDE SEQUENCE</scope>
    <source>
        <strain evidence="7">CGMCC 1.15425</strain>
    </source>
</reference>
<dbReference type="PANTHER" id="PTHR12151">
    <property type="entry name" value="ELECTRON TRANSPORT PROTIN SCO1/SENC FAMILY MEMBER"/>
    <property type="match status" value="1"/>
</dbReference>
<gene>
    <name evidence="7" type="primary">senC</name>
    <name evidence="7" type="ORF">GCM10011403_15830</name>
</gene>
<dbReference type="EMBL" id="BMIY01000006">
    <property type="protein sequence ID" value="GGG59292.1"/>
    <property type="molecule type" value="Genomic_DNA"/>
</dbReference>
<name>A0A917GWD6_9GAMM</name>
<evidence type="ECO:0000256" key="4">
    <source>
        <dbReference type="PIRSR" id="PIRSR603782-2"/>
    </source>
</evidence>
<organism evidence="7 8">
    <name type="scientific">Pseudohongiella nitratireducens</name>
    <dbReference type="NCBI Taxonomy" id="1768907"/>
    <lineage>
        <taxon>Bacteria</taxon>
        <taxon>Pseudomonadati</taxon>
        <taxon>Pseudomonadota</taxon>
        <taxon>Gammaproteobacteria</taxon>
        <taxon>Pseudomonadales</taxon>
        <taxon>Pseudohongiellaceae</taxon>
        <taxon>Pseudohongiella</taxon>
    </lineage>
</organism>
<keyword evidence="5" id="KW-1133">Transmembrane helix</keyword>
<feature type="binding site" evidence="3">
    <location>
        <position position="87"/>
    </location>
    <ligand>
        <name>Cu cation</name>
        <dbReference type="ChEBI" id="CHEBI:23378"/>
    </ligand>
</feature>
<dbReference type="Gene3D" id="3.40.30.10">
    <property type="entry name" value="Glutaredoxin"/>
    <property type="match status" value="1"/>
</dbReference>